<evidence type="ECO:0000313" key="2">
    <source>
        <dbReference type="EMBL" id="AWB27507.1"/>
    </source>
</evidence>
<proteinExistence type="predicted"/>
<reference evidence="2 3" key="1">
    <citation type="submission" date="2018-04" db="EMBL/GenBank/DDBJ databases">
        <title>Halococcoides cellulosivorans gen. nov., sp. nov., an extremely halophilic cellulose-utilizing haloarchaeon from hypersaline lakes.</title>
        <authorList>
            <person name="Sorokin D.Y."/>
            <person name="Toshchakov S.V."/>
            <person name="Samarov N.I."/>
            <person name="Korzhenkov A."/>
            <person name="Kublanov I.V."/>
        </authorList>
    </citation>
    <scope>NUCLEOTIDE SEQUENCE [LARGE SCALE GENOMIC DNA]</scope>
    <source>
        <strain evidence="2 3">HArcel1</strain>
    </source>
</reference>
<accession>A0A2R4X133</accession>
<evidence type="ECO:0000313" key="3">
    <source>
        <dbReference type="Proteomes" id="UP000244727"/>
    </source>
</evidence>
<organism evidence="2 3">
    <name type="scientific">Halococcoides cellulosivorans</name>
    <dbReference type="NCBI Taxonomy" id="1679096"/>
    <lineage>
        <taxon>Archaea</taxon>
        <taxon>Methanobacteriati</taxon>
        <taxon>Methanobacteriota</taxon>
        <taxon>Stenosarchaea group</taxon>
        <taxon>Halobacteria</taxon>
        <taxon>Halobacteriales</taxon>
        <taxon>Haloarculaceae</taxon>
        <taxon>Halococcoides</taxon>
    </lineage>
</organism>
<sequence length="106" mass="11446">MGEFSNGDPRPSSVSDRSSPLADTITPIGGQLTRVSPTIPVSEDTKATLADLKDDGETWDAFLARFARRDRDVESLGGFASAGIEESMQDTHERLNDSFAENIGDE</sequence>
<gene>
    <name evidence="2" type="ORF">HARCEL1_07190</name>
</gene>
<protein>
    <submittedName>
        <fullName evidence="2">Uncharacterized protein</fullName>
    </submittedName>
</protein>
<dbReference type="KEGG" id="harc:HARCEL1_07190"/>
<dbReference type="AlphaFoldDB" id="A0A2R4X133"/>
<name>A0A2R4X133_9EURY</name>
<feature type="compositionally biased region" description="Low complexity" evidence="1">
    <location>
        <begin position="8"/>
        <end position="20"/>
    </location>
</feature>
<keyword evidence="3" id="KW-1185">Reference proteome</keyword>
<dbReference type="Proteomes" id="UP000244727">
    <property type="component" value="Chromosome"/>
</dbReference>
<evidence type="ECO:0000256" key="1">
    <source>
        <dbReference type="SAM" id="MobiDB-lite"/>
    </source>
</evidence>
<dbReference type="EMBL" id="CP028858">
    <property type="protein sequence ID" value="AWB27507.1"/>
    <property type="molecule type" value="Genomic_DNA"/>
</dbReference>
<feature type="region of interest" description="Disordered" evidence="1">
    <location>
        <begin position="1"/>
        <end position="36"/>
    </location>
</feature>